<keyword evidence="5 10" id="KW-0297">G-protein coupled receptor</keyword>
<dbReference type="GO" id="GO:0071880">
    <property type="term" value="P:adenylate cyclase-activating adrenergic receptor signaling pathway"/>
    <property type="evidence" value="ECO:0007669"/>
    <property type="project" value="TreeGrafter"/>
</dbReference>
<keyword evidence="2" id="KW-1003">Cell membrane</keyword>
<dbReference type="InterPro" id="IPR000276">
    <property type="entry name" value="GPCR_Rhodpsn"/>
</dbReference>
<dbReference type="AlphaFoldDB" id="A0A7K6PR55"/>
<keyword evidence="6 11" id="KW-0472">Membrane</keyword>
<dbReference type="Gene3D" id="1.20.1070.10">
    <property type="entry name" value="Rhodopsin 7-helix transmembrane proteins"/>
    <property type="match status" value="1"/>
</dbReference>
<feature type="non-terminal residue" evidence="13">
    <location>
        <position position="1"/>
    </location>
</feature>
<evidence type="ECO:0000313" key="14">
    <source>
        <dbReference type="Proteomes" id="UP000542689"/>
    </source>
</evidence>
<dbReference type="PRINTS" id="PR00237">
    <property type="entry name" value="GPCRRHODOPSN"/>
</dbReference>
<evidence type="ECO:0000256" key="3">
    <source>
        <dbReference type="ARBA" id="ARBA00022692"/>
    </source>
</evidence>
<reference evidence="13 14" key="1">
    <citation type="submission" date="2019-09" db="EMBL/GenBank/DDBJ databases">
        <title>Bird 10,000 Genomes (B10K) Project - Family phase.</title>
        <authorList>
            <person name="Zhang G."/>
        </authorList>
    </citation>
    <scope>NUCLEOTIDE SEQUENCE [LARGE SCALE GENOMIC DNA]</scope>
    <source>
        <strain evidence="13">B10K-DU-029-41</strain>
        <tissue evidence="13">Liver</tissue>
    </source>
</reference>
<keyword evidence="14" id="KW-1185">Reference proteome</keyword>
<feature type="transmembrane region" description="Helical" evidence="11">
    <location>
        <begin position="17"/>
        <end position="37"/>
    </location>
</feature>
<proteinExistence type="inferred from homology"/>
<dbReference type="SUPFAM" id="SSF81321">
    <property type="entry name" value="Family A G protein-coupled receptor-like"/>
    <property type="match status" value="1"/>
</dbReference>
<evidence type="ECO:0000256" key="5">
    <source>
        <dbReference type="ARBA" id="ARBA00023040"/>
    </source>
</evidence>
<evidence type="ECO:0000256" key="10">
    <source>
        <dbReference type="RuleBase" id="RU000688"/>
    </source>
</evidence>
<dbReference type="Proteomes" id="UP000542689">
    <property type="component" value="Unassembled WGS sequence"/>
</dbReference>
<evidence type="ECO:0000256" key="9">
    <source>
        <dbReference type="ARBA" id="ARBA00023224"/>
    </source>
</evidence>
<dbReference type="InterPro" id="IPR017452">
    <property type="entry name" value="GPCR_Rhodpsn_7TM"/>
</dbReference>
<evidence type="ECO:0000256" key="7">
    <source>
        <dbReference type="ARBA" id="ARBA00023157"/>
    </source>
</evidence>
<evidence type="ECO:0000256" key="4">
    <source>
        <dbReference type="ARBA" id="ARBA00022989"/>
    </source>
</evidence>
<sequence>KVAGGSWLFGSHFCDTWVAFDIMCSTASILHLCIISLDRYWAIASPFRYERRMTRHLACAMIAVAWALSILISFIPVHLHWHKATDTTDSRDLGSWLSGTPRCDVRLNRTYAITSSLISFYIPVAVMIITYTRIYRIAQAQIRRICTLERAGGQWPAHGKEPTSSLRRSLHKETKVLQTLSIIMGVFVCCWLPFFLLNCLLPFCQPNLEEDPEGQSPCVGQTTFNVFVWFGWANSSVNPVIYAFNADFRRAFSNLLGCWCFCCGTPRSPVERVNFSNELVSYHQDTTWQKEGAVPSSVPPAAITAWVQPMPHAISLQGEDSTEEMPMEKRVMTSQTQTVPGSSPNSCQVPAILQLD</sequence>
<evidence type="ECO:0000256" key="6">
    <source>
        <dbReference type="ARBA" id="ARBA00023136"/>
    </source>
</evidence>
<feature type="transmembrane region" description="Helical" evidence="11">
    <location>
        <begin position="57"/>
        <end position="79"/>
    </location>
</feature>
<keyword evidence="9 10" id="KW-0807">Transducer</keyword>
<feature type="domain" description="G-protein coupled receptors family 1 profile" evidence="12">
    <location>
        <begin position="1"/>
        <end position="242"/>
    </location>
</feature>
<comment type="subcellular location">
    <subcellularLocation>
        <location evidence="1">Cell membrane</location>
        <topology evidence="1">Multi-pass membrane protein</topology>
    </subcellularLocation>
</comment>
<dbReference type="Pfam" id="PF00001">
    <property type="entry name" value="7tm_1"/>
    <property type="match status" value="1"/>
</dbReference>
<evidence type="ECO:0000256" key="11">
    <source>
        <dbReference type="SAM" id="Phobius"/>
    </source>
</evidence>
<accession>A0A7K6PR55</accession>
<dbReference type="PROSITE" id="PS50262">
    <property type="entry name" value="G_PROTEIN_RECEP_F1_2"/>
    <property type="match status" value="1"/>
</dbReference>
<keyword evidence="8 10" id="KW-0675">Receptor</keyword>
<gene>
    <name evidence="13" type="primary">Drd1c</name>
    <name evidence="13" type="ORF">IFRKOW_R07658</name>
</gene>
<comment type="caution">
    <text evidence="13">The sequence shown here is derived from an EMBL/GenBank/DDBJ whole genome shotgun (WGS) entry which is preliminary data.</text>
</comment>
<evidence type="ECO:0000256" key="1">
    <source>
        <dbReference type="ARBA" id="ARBA00004651"/>
    </source>
</evidence>
<dbReference type="PANTHER" id="PTHR24248">
    <property type="entry name" value="ADRENERGIC RECEPTOR-RELATED G-PROTEIN COUPLED RECEPTOR"/>
    <property type="match status" value="1"/>
</dbReference>
<evidence type="ECO:0000256" key="8">
    <source>
        <dbReference type="ARBA" id="ARBA00023170"/>
    </source>
</evidence>
<keyword evidence="4 11" id="KW-1133">Transmembrane helix</keyword>
<dbReference type="GO" id="GO:0043410">
    <property type="term" value="P:positive regulation of MAPK cascade"/>
    <property type="evidence" value="ECO:0007669"/>
    <property type="project" value="TreeGrafter"/>
</dbReference>
<dbReference type="GO" id="GO:0005886">
    <property type="term" value="C:plasma membrane"/>
    <property type="evidence" value="ECO:0007669"/>
    <property type="project" value="UniProtKB-SubCell"/>
</dbReference>
<organism evidence="13 14">
    <name type="scientific">Ifrita kowaldi</name>
    <name type="common">blue-capped ifrita</name>
    <dbReference type="NCBI Taxonomy" id="461245"/>
    <lineage>
        <taxon>Eukaryota</taxon>
        <taxon>Metazoa</taxon>
        <taxon>Chordata</taxon>
        <taxon>Craniata</taxon>
        <taxon>Vertebrata</taxon>
        <taxon>Euteleostomi</taxon>
        <taxon>Archelosauria</taxon>
        <taxon>Archosauria</taxon>
        <taxon>Dinosauria</taxon>
        <taxon>Saurischia</taxon>
        <taxon>Theropoda</taxon>
        <taxon>Coelurosauria</taxon>
        <taxon>Aves</taxon>
        <taxon>Neognathae</taxon>
        <taxon>Neoaves</taxon>
        <taxon>Telluraves</taxon>
        <taxon>Australaves</taxon>
        <taxon>Passeriformes</taxon>
        <taxon>Corvoidea</taxon>
        <taxon>Cinclosomatidae</taxon>
        <taxon>Ifrita</taxon>
    </lineage>
</organism>
<evidence type="ECO:0000313" key="13">
    <source>
        <dbReference type="EMBL" id="NWW63814.1"/>
    </source>
</evidence>
<keyword evidence="7" id="KW-1015">Disulfide bond</keyword>
<dbReference type="PRINTS" id="PR00242">
    <property type="entry name" value="DOPAMINER"/>
</dbReference>
<feature type="transmembrane region" description="Helical" evidence="11">
    <location>
        <begin position="176"/>
        <end position="197"/>
    </location>
</feature>
<dbReference type="EMBL" id="VZRS01009615">
    <property type="protein sequence ID" value="NWW63814.1"/>
    <property type="molecule type" value="Genomic_DNA"/>
</dbReference>
<dbReference type="GO" id="GO:0004930">
    <property type="term" value="F:G protein-coupled receptor activity"/>
    <property type="evidence" value="ECO:0007669"/>
    <property type="project" value="UniProtKB-KW"/>
</dbReference>
<feature type="transmembrane region" description="Helical" evidence="11">
    <location>
        <begin position="111"/>
        <end position="134"/>
    </location>
</feature>
<dbReference type="InterPro" id="IPR000929">
    <property type="entry name" value="Dopamine_rcpt"/>
</dbReference>
<evidence type="ECO:0000256" key="2">
    <source>
        <dbReference type="ARBA" id="ARBA00022475"/>
    </source>
</evidence>
<evidence type="ECO:0000259" key="12">
    <source>
        <dbReference type="PROSITE" id="PS50262"/>
    </source>
</evidence>
<keyword evidence="3 10" id="KW-0812">Transmembrane</keyword>
<protein>
    <submittedName>
        <fullName evidence="13">DRD1C protein</fullName>
    </submittedName>
</protein>
<feature type="non-terminal residue" evidence="13">
    <location>
        <position position="356"/>
    </location>
</feature>
<name>A0A7K6PR55_9CORV</name>
<dbReference type="PANTHER" id="PTHR24248:SF193">
    <property type="entry name" value="DOPAMINE D1C RECEPTOR"/>
    <property type="match status" value="1"/>
</dbReference>
<dbReference type="PROSITE" id="PS00237">
    <property type="entry name" value="G_PROTEIN_RECEP_F1_1"/>
    <property type="match status" value="1"/>
</dbReference>
<comment type="similarity">
    <text evidence="10">Belongs to the G-protein coupled receptor 1 family.</text>
</comment>